<evidence type="ECO:0000256" key="4">
    <source>
        <dbReference type="PROSITE-ProRule" id="PRU00169"/>
    </source>
</evidence>
<dbReference type="InterPro" id="IPR004358">
    <property type="entry name" value="Sig_transdc_His_kin-like_C"/>
</dbReference>
<keyword evidence="5" id="KW-0175">Coiled coil</keyword>
<dbReference type="InterPro" id="IPR036097">
    <property type="entry name" value="HisK_dim/P_sf"/>
</dbReference>
<evidence type="ECO:0000256" key="1">
    <source>
        <dbReference type="ARBA" id="ARBA00000085"/>
    </source>
</evidence>
<evidence type="ECO:0000256" key="2">
    <source>
        <dbReference type="ARBA" id="ARBA00012438"/>
    </source>
</evidence>
<feature type="transmembrane region" description="Helical" evidence="6">
    <location>
        <begin position="60"/>
        <end position="78"/>
    </location>
</feature>
<evidence type="ECO:0000313" key="10">
    <source>
        <dbReference type="Proteomes" id="UP000253410"/>
    </source>
</evidence>
<name>A0A365XW24_9BACT</name>
<dbReference type="PANTHER" id="PTHR43547:SF2">
    <property type="entry name" value="HYBRID SIGNAL TRANSDUCTION HISTIDINE KINASE C"/>
    <property type="match status" value="1"/>
</dbReference>
<dbReference type="SUPFAM" id="SSF55874">
    <property type="entry name" value="ATPase domain of HSP90 chaperone/DNA topoisomerase II/histidine kinase"/>
    <property type="match status" value="1"/>
</dbReference>
<protein>
    <recommendedName>
        <fullName evidence="2">histidine kinase</fullName>
        <ecNumber evidence="2">2.7.13.3</ecNumber>
    </recommendedName>
</protein>
<feature type="transmembrane region" description="Helical" evidence="6">
    <location>
        <begin position="115"/>
        <end position="132"/>
    </location>
</feature>
<organism evidence="9 10">
    <name type="scientific">Chitinophaga flava</name>
    <dbReference type="NCBI Taxonomy" id="2259036"/>
    <lineage>
        <taxon>Bacteria</taxon>
        <taxon>Pseudomonadati</taxon>
        <taxon>Bacteroidota</taxon>
        <taxon>Chitinophagia</taxon>
        <taxon>Chitinophagales</taxon>
        <taxon>Chitinophagaceae</taxon>
        <taxon>Chitinophaga</taxon>
    </lineage>
</organism>
<dbReference type="PRINTS" id="PR00344">
    <property type="entry name" value="BCTRLSENSOR"/>
</dbReference>
<dbReference type="OrthoDB" id="636661at2"/>
<reference evidence="9 10" key="1">
    <citation type="submission" date="2018-05" db="EMBL/GenBank/DDBJ databases">
        <title>Chitinophaga sp. K3CV102501T nov., isolated from isolated from a monsoon evergreen broad-leaved forest soil.</title>
        <authorList>
            <person name="Lv Y."/>
        </authorList>
    </citation>
    <scope>NUCLEOTIDE SEQUENCE [LARGE SCALE GENOMIC DNA]</scope>
    <source>
        <strain evidence="9 10">GDMCC 1.1325</strain>
    </source>
</reference>
<proteinExistence type="predicted"/>
<feature type="transmembrane region" description="Helical" evidence="6">
    <location>
        <begin position="178"/>
        <end position="195"/>
    </location>
</feature>
<dbReference type="GO" id="GO:0000155">
    <property type="term" value="F:phosphorelay sensor kinase activity"/>
    <property type="evidence" value="ECO:0007669"/>
    <property type="project" value="InterPro"/>
</dbReference>
<keyword evidence="3 4" id="KW-0597">Phosphoprotein</keyword>
<feature type="coiled-coil region" evidence="5">
    <location>
        <begin position="217"/>
        <end position="244"/>
    </location>
</feature>
<dbReference type="Gene3D" id="3.30.565.10">
    <property type="entry name" value="Histidine kinase-like ATPase, C-terminal domain"/>
    <property type="match status" value="1"/>
</dbReference>
<dbReference type="SMART" id="SM00388">
    <property type="entry name" value="HisKA"/>
    <property type="match status" value="1"/>
</dbReference>
<dbReference type="InterPro" id="IPR003661">
    <property type="entry name" value="HisK_dim/P_dom"/>
</dbReference>
<comment type="caution">
    <text evidence="9">The sequence shown here is derived from an EMBL/GenBank/DDBJ whole genome shotgun (WGS) entry which is preliminary data.</text>
</comment>
<dbReference type="InterPro" id="IPR011006">
    <property type="entry name" value="CheY-like_superfamily"/>
</dbReference>
<keyword evidence="6" id="KW-0812">Transmembrane</keyword>
<keyword evidence="6" id="KW-0472">Membrane</keyword>
<dbReference type="RefSeq" id="WP_113619038.1">
    <property type="nucleotide sequence ID" value="NZ_QFFJ01000002.1"/>
</dbReference>
<dbReference type="SMART" id="SM00448">
    <property type="entry name" value="REC"/>
    <property type="match status" value="1"/>
</dbReference>
<dbReference type="InterPro" id="IPR036890">
    <property type="entry name" value="HATPase_C_sf"/>
</dbReference>
<feature type="domain" description="Response regulatory" evidence="8">
    <location>
        <begin position="453"/>
        <end position="565"/>
    </location>
</feature>
<dbReference type="CDD" id="cd00082">
    <property type="entry name" value="HisKA"/>
    <property type="match status" value="1"/>
</dbReference>
<dbReference type="EC" id="2.7.13.3" evidence="2"/>
<dbReference type="EMBL" id="QFFJ01000002">
    <property type="protein sequence ID" value="RBL90288.1"/>
    <property type="molecule type" value="Genomic_DNA"/>
</dbReference>
<dbReference type="SMART" id="SM00387">
    <property type="entry name" value="HATPase_c"/>
    <property type="match status" value="1"/>
</dbReference>
<evidence type="ECO:0000313" key="9">
    <source>
        <dbReference type="EMBL" id="RBL90288.1"/>
    </source>
</evidence>
<feature type="transmembrane region" description="Helical" evidence="6">
    <location>
        <begin position="34"/>
        <end position="54"/>
    </location>
</feature>
<evidence type="ECO:0000256" key="5">
    <source>
        <dbReference type="SAM" id="Coils"/>
    </source>
</evidence>
<sequence length="572" mass="63917">MHNVIKTHIAGLYLDFINIGTQSAPVEDKPAIRIINILGLLTGVMVLGIGLYFYSLVPSLALLCGVITEGTAFLFLIYLNHKGLSSITKYAVLGIHCAGAIYFGALLGAVLPTTLMEALLFVFLIGGSSLIFRKNRDKWLMVLIGAVILMEVNDYYHVIRPLPLNPVNYHRFRWWSNGGALFLIIAVIWLLIDAIKGHDNARRKFLADTCHELRTPVNAVFQSVQQAQRHLNNIENKEDAVVLEQYIKSTRPAVLNAIQILNSVIEMSRIENGKYPVNKTDFLVVPWVSSIMDMLAPLAENQHQRIKLTYRQIAPVIYTDRLMVSQILINLLANAIKYGEKNADITLSLSSSPEGWFCMEVHNNGHIPEALQAGLFERYLTTNDNNNDGSGIGLDIVRNIITRLNGQISLKSNPVFGTSFQVVLKDVKSEMMNNATLIDDEQQPATHSFSGKRILIIDDDLSTFNSVKVLTRDCSLIQAQDGEEGLMKARTFHPDLILMDHKMSKITGLEALRSIRKDEVLKEIPVVLVSGEVFFKDEFFKAGADGFLSKPLEHQQLASVLLNMLHKPSVMQ</sequence>
<keyword evidence="6" id="KW-1133">Transmembrane helix</keyword>
<keyword evidence="10" id="KW-1185">Reference proteome</keyword>
<dbReference type="InterPro" id="IPR003594">
    <property type="entry name" value="HATPase_dom"/>
</dbReference>
<dbReference type="PROSITE" id="PS50109">
    <property type="entry name" value="HIS_KIN"/>
    <property type="match status" value="1"/>
</dbReference>
<dbReference type="AlphaFoldDB" id="A0A365XW24"/>
<feature type="transmembrane region" description="Helical" evidence="6">
    <location>
        <begin position="90"/>
        <end position="109"/>
    </location>
</feature>
<accession>A0A365XW24</accession>
<feature type="modified residue" description="4-aspartylphosphate" evidence="4">
    <location>
        <position position="500"/>
    </location>
</feature>
<dbReference type="Pfam" id="PF00512">
    <property type="entry name" value="HisKA"/>
    <property type="match status" value="1"/>
</dbReference>
<evidence type="ECO:0000256" key="3">
    <source>
        <dbReference type="ARBA" id="ARBA00022553"/>
    </source>
</evidence>
<evidence type="ECO:0000256" key="6">
    <source>
        <dbReference type="SAM" id="Phobius"/>
    </source>
</evidence>
<comment type="catalytic activity">
    <reaction evidence="1">
        <text>ATP + protein L-histidine = ADP + protein N-phospho-L-histidine.</text>
        <dbReference type="EC" id="2.7.13.3"/>
    </reaction>
</comment>
<evidence type="ECO:0000259" key="7">
    <source>
        <dbReference type="PROSITE" id="PS50109"/>
    </source>
</evidence>
<dbReference type="SUPFAM" id="SSF52172">
    <property type="entry name" value="CheY-like"/>
    <property type="match status" value="1"/>
</dbReference>
<feature type="transmembrane region" description="Helical" evidence="6">
    <location>
        <begin position="139"/>
        <end position="158"/>
    </location>
</feature>
<dbReference type="InterPro" id="IPR001789">
    <property type="entry name" value="Sig_transdc_resp-reg_receiver"/>
</dbReference>
<dbReference type="Gene3D" id="3.40.50.2300">
    <property type="match status" value="1"/>
</dbReference>
<dbReference type="PROSITE" id="PS50110">
    <property type="entry name" value="RESPONSE_REGULATORY"/>
    <property type="match status" value="1"/>
</dbReference>
<gene>
    <name evidence="9" type="ORF">DF182_27880</name>
</gene>
<dbReference type="Proteomes" id="UP000253410">
    <property type="component" value="Unassembled WGS sequence"/>
</dbReference>
<dbReference type="SUPFAM" id="SSF47384">
    <property type="entry name" value="Homodimeric domain of signal transducing histidine kinase"/>
    <property type="match status" value="1"/>
</dbReference>
<dbReference type="Pfam" id="PF00072">
    <property type="entry name" value="Response_reg"/>
    <property type="match status" value="1"/>
</dbReference>
<dbReference type="Pfam" id="PF02518">
    <property type="entry name" value="HATPase_c"/>
    <property type="match status" value="1"/>
</dbReference>
<dbReference type="PANTHER" id="PTHR43547">
    <property type="entry name" value="TWO-COMPONENT HISTIDINE KINASE"/>
    <property type="match status" value="1"/>
</dbReference>
<dbReference type="Gene3D" id="1.10.287.130">
    <property type="match status" value="1"/>
</dbReference>
<evidence type="ECO:0000259" key="8">
    <source>
        <dbReference type="PROSITE" id="PS50110"/>
    </source>
</evidence>
<feature type="domain" description="Histidine kinase" evidence="7">
    <location>
        <begin position="208"/>
        <end position="428"/>
    </location>
</feature>
<dbReference type="InterPro" id="IPR005467">
    <property type="entry name" value="His_kinase_dom"/>
</dbReference>